<dbReference type="InterPro" id="IPR008615">
    <property type="entry name" value="FNIP"/>
</dbReference>
<dbReference type="KEGG" id="dfa:DFA_03106"/>
<dbReference type="SUPFAM" id="SSF52058">
    <property type="entry name" value="L domain-like"/>
    <property type="match status" value="1"/>
</dbReference>
<dbReference type="Gene3D" id="3.80.10.10">
    <property type="entry name" value="Ribonuclease Inhibitor"/>
    <property type="match status" value="1"/>
</dbReference>
<feature type="region of interest" description="Disordered" evidence="1">
    <location>
        <begin position="520"/>
        <end position="542"/>
    </location>
</feature>
<dbReference type="EMBL" id="GL883006">
    <property type="protein sequence ID" value="EGG24861.1"/>
    <property type="molecule type" value="Genomic_DNA"/>
</dbReference>
<dbReference type="PANTHER" id="PTHR32134">
    <property type="entry name" value="FNIP REPEAT-CONTAINING PROTEIN"/>
    <property type="match status" value="1"/>
</dbReference>
<dbReference type="InterPro" id="IPR051251">
    <property type="entry name" value="STK_FNIP-Repeat"/>
</dbReference>
<dbReference type="InterPro" id="IPR032675">
    <property type="entry name" value="LRR_dom_sf"/>
</dbReference>
<dbReference type="OrthoDB" id="7600006at2759"/>
<feature type="compositionally biased region" description="Low complexity" evidence="1">
    <location>
        <begin position="520"/>
        <end position="537"/>
    </location>
</feature>
<dbReference type="Pfam" id="PF05725">
    <property type="entry name" value="FNIP"/>
    <property type="match status" value="1"/>
</dbReference>
<evidence type="ECO:0000313" key="2">
    <source>
        <dbReference type="EMBL" id="EGG24861.1"/>
    </source>
</evidence>
<sequence length="572" mass="64522">MYSKIRQCHMSIWFKGISYTDKDARQSSLINDELVLGLSKYSNKSHHDGPETNDIQDVIITDIRGIGSDFRFPVSTTSLIIHNLRSPFRYLPINFIPPGLKHLSLACLAFDHNDPFLVDTIESFELVTPKVTGQIVLPSGLKSFVHRVTKGNSGYIPFRFVPFSSLVSLTTLEMRVKDIETGVLPASLTSLNLSFQDHLPKDFLKPLASLVNLELNAVMSYDTAANTGSSCLLDFRPLHSLKTLHFYYEFEDEGIPHGRPTLQYEPYTVDFIPATLHSLTIQYSSLACAAPLPSSLTYLDIGQCHGQLPVGLVPHGVTHLRIGSLGLGLQKGSIPTSVTKLSLGYYNGPTTSSFLPDSIKQLSWNRKYRDGRVPLPKQLEKLEWAGKRFEPLYGSQLNGCPVTLTSLTIPMSIDYIPRGRNYIFSLSDHFPNYQDGDDNHHLLLPPSIKHLTCRIEMGPGICCFRLDQVINQTNVERLTINFMNYNKHASFDIKRLDENNSQILMVDRRSIFGGFITQQRRSNQQPQQQQRQQQQPSEEAEEIQNNCNGYRPLYLCCGNSTNPFWSHQLPAT</sequence>
<proteinExistence type="predicted"/>
<dbReference type="Proteomes" id="UP000007797">
    <property type="component" value="Unassembled WGS sequence"/>
</dbReference>
<gene>
    <name evidence="2" type="ORF">DFA_03106</name>
</gene>
<organism evidence="2 3">
    <name type="scientific">Cavenderia fasciculata</name>
    <name type="common">Slime mold</name>
    <name type="synonym">Dictyostelium fasciculatum</name>
    <dbReference type="NCBI Taxonomy" id="261658"/>
    <lineage>
        <taxon>Eukaryota</taxon>
        <taxon>Amoebozoa</taxon>
        <taxon>Evosea</taxon>
        <taxon>Eumycetozoa</taxon>
        <taxon>Dictyostelia</taxon>
        <taxon>Acytosteliales</taxon>
        <taxon>Cavenderiaceae</taxon>
        <taxon>Cavenderia</taxon>
    </lineage>
</organism>
<dbReference type="PANTHER" id="PTHR32134:SF92">
    <property type="entry name" value="FNIP REPEAT-CONTAINING PROTEIN"/>
    <property type="match status" value="1"/>
</dbReference>
<protein>
    <submittedName>
        <fullName evidence="2">Uncharacterized protein</fullName>
    </submittedName>
</protein>
<evidence type="ECO:0000256" key="1">
    <source>
        <dbReference type="SAM" id="MobiDB-lite"/>
    </source>
</evidence>
<dbReference type="RefSeq" id="XP_004362712.1">
    <property type="nucleotide sequence ID" value="XM_004362655.1"/>
</dbReference>
<evidence type="ECO:0000313" key="3">
    <source>
        <dbReference type="Proteomes" id="UP000007797"/>
    </source>
</evidence>
<keyword evidence="3" id="KW-1185">Reference proteome</keyword>
<reference evidence="3" key="1">
    <citation type="journal article" date="2011" name="Genome Res.">
        <title>Phylogeny-wide analysis of social amoeba genomes highlights ancient origins for complex intercellular communication.</title>
        <authorList>
            <person name="Heidel A.J."/>
            <person name="Lawal H.M."/>
            <person name="Felder M."/>
            <person name="Schilde C."/>
            <person name="Helps N.R."/>
            <person name="Tunggal B."/>
            <person name="Rivero F."/>
            <person name="John U."/>
            <person name="Schleicher M."/>
            <person name="Eichinger L."/>
            <person name="Platzer M."/>
            <person name="Noegel A.A."/>
            <person name="Schaap P."/>
            <person name="Gloeckner G."/>
        </authorList>
    </citation>
    <scope>NUCLEOTIDE SEQUENCE [LARGE SCALE GENOMIC DNA]</scope>
    <source>
        <strain evidence="3">SH3</strain>
    </source>
</reference>
<dbReference type="GeneID" id="14876990"/>
<name>F4PGM7_CACFS</name>
<dbReference type="AlphaFoldDB" id="F4PGM7"/>
<accession>F4PGM7</accession>